<organism evidence="2 3">
    <name type="scientific">Coprinellus micaceus</name>
    <name type="common">Glistening ink-cap mushroom</name>
    <name type="synonym">Coprinus micaceus</name>
    <dbReference type="NCBI Taxonomy" id="71717"/>
    <lineage>
        <taxon>Eukaryota</taxon>
        <taxon>Fungi</taxon>
        <taxon>Dikarya</taxon>
        <taxon>Basidiomycota</taxon>
        <taxon>Agaricomycotina</taxon>
        <taxon>Agaricomycetes</taxon>
        <taxon>Agaricomycetidae</taxon>
        <taxon>Agaricales</taxon>
        <taxon>Agaricineae</taxon>
        <taxon>Psathyrellaceae</taxon>
        <taxon>Coprinellus</taxon>
    </lineage>
</organism>
<evidence type="ECO:0000256" key="1">
    <source>
        <dbReference type="SAM" id="MobiDB-lite"/>
    </source>
</evidence>
<comment type="caution">
    <text evidence="2">The sequence shown here is derived from an EMBL/GenBank/DDBJ whole genome shotgun (WGS) entry which is preliminary data.</text>
</comment>
<keyword evidence="3" id="KW-1185">Reference proteome</keyword>
<dbReference type="EMBL" id="QPFP01000014">
    <property type="protein sequence ID" value="TEB32664.1"/>
    <property type="molecule type" value="Genomic_DNA"/>
</dbReference>
<feature type="compositionally biased region" description="Basic and acidic residues" evidence="1">
    <location>
        <begin position="385"/>
        <end position="397"/>
    </location>
</feature>
<feature type="region of interest" description="Disordered" evidence="1">
    <location>
        <begin position="1"/>
        <end position="160"/>
    </location>
</feature>
<accession>A0A4Y7TFC5</accession>
<proteinExistence type="predicted"/>
<gene>
    <name evidence="2" type="ORF">FA13DRAFT_219784</name>
</gene>
<sequence>MTTTATKKDNEDLLYPPHQLSPKAPFKFPSPLPSRVPSPAPVSQSSSSSSSSFSHEDANGSKRKRPLSLSAFHPGPIDDTAPSIPLPPLSPSTKPPPTNGVIPAVSSAPRASPSPSPQPTRPHSCSNANGNPGAPGVGASTATESTKTTTRRSPPSFYKHGVHVPQHECILRIRLGDYEDIEGTCQAGRVEEEPCDGERGKGAGAWNRGWKVHRSTPSRRPHIRIRHRETHVAICASALLPAFPPSLSLPSPLSLLEYLEYWTWVAQHEDARVRCAAGRAEDADADVYTAAALVPPQPARVHPMRRVGVFYGRAGSCRRAPTCALPPPPSRLPLPLGLVPGLPSNFRFPNLVLGPLGARTSLLLNGLLAFLLNVASFAANKRVGPRGDERGGKHEAGDGGGDFGGGV</sequence>
<feature type="compositionally biased region" description="Low complexity" evidence="1">
    <location>
        <begin position="121"/>
        <end position="156"/>
    </location>
</feature>
<dbReference type="Proteomes" id="UP000298030">
    <property type="component" value="Unassembled WGS sequence"/>
</dbReference>
<feature type="compositionally biased region" description="Gly residues" evidence="1">
    <location>
        <begin position="398"/>
        <end position="407"/>
    </location>
</feature>
<reference evidence="2 3" key="1">
    <citation type="journal article" date="2019" name="Nat. Ecol. Evol.">
        <title>Megaphylogeny resolves global patterns of mushroom evolution.</title>
        <authorList>
            <person name="Varga T."/>
            <person name="Krizsan K."/>
            <person name="Foldi C."/>
            <person name="Dima B."/>
            <person name="Sanchez-Garcia M."/>
            <person name="Sanchez-Ramirez S."/>
            <person name="Szollosi G.J."/>
            <person name="Szarkandi J.G."/>
            <person name="Papp V."/>
            <person name="Albert L."/>
            <person name="Andreopoulos W."/>
            <person name="Angelini C."/>
            <person name="Antonin V."/>
            <person name="Barry K.W."/>
            <person name="Bougher N.L."/>
            <person name="Buchanan P."/>
            <person name="Buyck B."/>
            <person name="Bense V."/>
            <person name="Catcheside P."/>
            <person name="Chovatia M."/>
            <person name="Cooper J."/>
            <person name="Damon W."/>
            <person name="Desjardin D."/>
            <person name="Finy P."/>
            <person name="Geml J."/>
            <person name="Haridas S."/>
            <person name="Hughes K."/>
            <person name="Justo A."/>
            <person name="Karasinski D."/>
            <person name="Kautmanova I."/>
            <person name="Kiss B."/>
            <person name="Kocsube S."/>
            <person name="Kotiranta H."/>
            <person name="LaButti K.M."/>
            <person name="Lechner B.E."/>
            <person name="Liimatainen K."/>
            <person name="Lipzen A."/>
            <person name="Lukacs Z."/>
            <person name="Mihaltcheva S."/>
            <person name="Morgado L.N."/>
            <person name="Niskanen T."/>
            <person name="Noordeloos M.E."/>
            <person name="Ohm R.A."/>
            <person name="Ortiz-Santana B."/>
            <person name="Ovrebo C."/>
            <person name="Racz N."/>
            <person name="Riley R."/>
            <person name="Savchenko A."/>
            <person name="Shiryaev A."/>
            <person name="Soop K."/>
            <person name="Spirin V."/>
            <person name="Szebenyi C."/>
            <person name="Tomsovsky M."/>
            <person name="Tulloss R.E."/>
            <person name="Uehling J."/>
            <person name="Grigoriev I.V."/>
            <person name="Vagvolgyi C."/>
            <person name="Papp T."/>
            <person name="Martin F.M."/>
            <person name="Miettinen O."/>
            <person name="Hibbett D.S."/>
            <person name="Nagy L.G."/>
        </authorList>
    </citation>
    <scope>NUCLEOTIDE SEQUENCE [LARGE SCALE GENOMIC DNA]</scope>
    <source>
        <strain evidence="2 3">FP101781</strain>
    </source>
</reference>
<dbReference type="AlphaFoldDB" id="A0A4Y7TFC5"/>
<feature type="compositionally biased region" description="Low complexity" evidence="1">
    <location>
        <begin position="41"/>
        <end position="53"/>
    </location>
</feature>
<evidence type="ECO:0000313" key="3">
    <source>
        <dbReference type="Proteomes" id="UP000298030"/>
    </source>
</evidence>
<protein>
    <submittedName>
        <fullName evidence="2">Uncharacterized protein</fullName>
    </submittedName>
</protein>
<name>A0A4Y7TFC5_COPMI</name>
<feature type="compositionally biased region" description="Pro residues" evidence="1">
    <location>
        <begin position="28"/>
        <end position="40"/>
    </location>
</feature>
<feature type="compositionally biased region" description="Basic and acidic residues" evidence="1">
    <location>
        <begin position="1"/>
        <end position="11"/>
    </location>
</feature>
<feature type="region of interest" description="Disordered" evidence="1">
    <location>
        <begin position="382"/>
        <end position="407"/>
    </location>
</feature>
<evidence type="ECO:0000313" key="2">
    <source>
        <dbReference type="EMBL" id="TEB32664.1"/>
    </source>
</evidence>
<feature type="compositionally biased region" description="Pro residues" evidence="1">
    <location>
        <begin position="84"/>
        <end position="98"/>
    </location>
</feature>